<name>A0ABQ8S339_PERAM</name>
<comment type="caution">
    <text evidence="1">The sequence shown here is derived from an EMBL/GenBank/DDBJ whole genome shotgun (WGS) entry which is preliminary data.</text>
</comment>
<keyword evidence="2" id="KW-1185">Reference proteome</keyword>
<dbReference type="EMBL" id="JAJSOF020000037">
    <property type="protein sequence ID" value="KAJ4428429.1"/>
    <property type="molecule type" value="Genomic_DNA"/>
</dbReference>
<proteinExistence type="predicted"/>
<evidence type="ECO:0000313" key="1">
    <source>
        <dbReference type="EMBL" id="KAJ4428429.1"/>
    </source>
</evidence>
<protein>
    <submittedName>
        <fullName evidence="1">Uncharacterized protein</fullName>
    </submittedName>
</protein>
<reference evidence="1 2" key="1">
    <citation type="journal article" date="2022" name="Allergy">
        <title>Genome assembly and annotation of Periplaneta americana reveal a comprehensive cockroach allergen profile.</title>
        <authorList>
            <person name="Wang L."/>
            <person name="Xiong Q."/>
            <person name="Saelim N."/>
            <person name="Wang L."/>
            <person name="Nong W."/>
            <person name="Wan A.T."/>
            <person name="Shi M."/>
            <person name="Liu X."/>
            <person name="Cao Q."/>
            <person name="Hui J.H.L."/>
            <person name="Sookrung N."/>
            <person name="Leung T.F."/>
            <person name="Tungtrongchitr A."/>
            <person name="Tsui S.K.W."/>
        </authorList>
    </citation>
    <scope>NUCLEOTIDE SEQUENCE [LARGE SCALE GENOMIC DNA]</scope>
    <source>
        <strain evidence="1">PWHHKU_190912</strain>
    </source>
</reference>
<evidence type="ECO:0000313" key="2">
    <source>
        <dbReference type="Proteomes" id="UP001148838"/>
    </source>
</evidence>
<dbReference type="Proteomes" id="UP001148838">
    <property type="component" value="Unassembled WGS sequence"/>
</dbReference>
<sequence length="150" mass="17250">MELLEDILFIDSNFKIVSKSIILLESPKLQLSEALNIVDKVSETVIQNNNSLISEKMKCKLRNIIAKNSAYSQLRIINYVLSGHDKTSEVVTFRSSNMYVLHRVMLNVHFSLNKNCLNDRRRSFHWDVVVASSKMPNISVPLRSKLQRST</sequence>
<gene>
    <name evidence="1" type="ORF">ANN_24466</name>
</gene>
<organism evidence="1 2">
    <name type="scientific">Periplaneta americana</name>
    <name type="common">American cockroach</name>
    <name type="synonym">Blatta americana</name>
    <dbReference type="NCBI Taxonomy" id="6978"/>
    <lineage>
        <taxon>Eukaryota</taxon>
        <taxon>Metazoa</taxon>
        <taxon>Ecdysozoa</taxon>
        <taxon>Arthropoda</taxon>
        <taxon>Hexapoda</taxon>
        <taxon>Insecta</taxon>
        <taxon>Pterygota</taxon>
        <taxon>Neoptera</taxon>
        <taxon>Polyneoptera</taxon>
        <taxon>Dictyoptera</taxon>
        <taxon>Blattodea</taxon>
        <taxon>Blattoidea</taxon>
        <taxon>Blattidae</taxon>
        <taxon>Blattinae</taxon>
        <taxon>Periplaneta</taxon>
    </lineage>
</organism>
<accession>A0ABQ8S339</accession>